<keyword evidence="1" id="KW-0175">Coiled coil</keyword>
<evidence type="ECO:0000256" key="1">
    <source>
        <dbReference type="SAM" id="Coils"/>
    </source>
</evidence>
<sequence length="628" mass="70909">MDYRNIFSSPGCWEEALEIWMRKLKRSMDEDTERKITNVKPTAKHLRDRWYNLQKEEKKYGDWVINVPKYWEKYRDRVFKQGDGSLESDYTEDSGDTEDSERSAFEDIDLEDDDEPDNLPSHKSPAVYPQSTMRETSAKRKVPHDLTTATENFPKRPKAENANGRLLWNSKMKDALLAAREKHRDDFSASDALKRRGVWAKVLETWMKCLKPTDEETKRNLDATTPKPEHLRSMWSNLGQPVVAFNQGRRMEKSWHHEEYEAIKAAEEAQRSAVENAERQVSSALLNSPYPDPASPSQLDGGSDCNVYLEDDEAETCKPPPTISKPGASTHREILDQQTQIDAKQTQIDAQKMRITELEESLELMSQDRLAWINELKSIQAQFNQRVTMMEAQAGNLRKPSGETDFAGMPVGEGEPGFGPPQTRGDNFFDEETSQNQECLRPIFYLPASAHRALPKTANEYPSNGKEQQPLEKSPSPTHQGQPLPQQEPQSRPWRPQQYGPPSFASAPAAARSQPSGQQRRSQLQAPEKPPTAFLPAAVAAPFFAIAPAAPPQHQQRQQRQGQHQNQQMPQYAAGPAHPQYPYEPEGSSRPSQAPPHPETLRGGQHQMQHVYHVSQQNSGLGGGAPGV</sequence>
<feature type="coiled-coil region" evidence="1">
    <location>
        <begin position="341"/>
        <end position="368"/>
    </location>
</feature>
<feature type="region of interest" description="Disordered" evidence="2">
    <location>
        <begin position="107"/>
        <end position="159"/>
    </location>
</feature>
<protein>
    <submittedName>
        <fullName evidence="3">Uncharacterized protein</fullName>
    </submittedName>
</protein>
<dbReference type="EMBL" id="KZ995765">
    <property type="protein sequence ID" value="RKO90020.1"/>
    <property type="molecule type" value="Genomic_DNA"/>
</dbReference>
<feature type="compositionally biased region" description="Acidic residues" evidence="2">
    <location>
        <begin position="107"/>
        <end position="117"/>
    </location>
</feature>
<dbReference type="Proteomes" id="UP000269721">
    <property type="component" value="Unassembled WGS sequence"/>
</dbReference>
<feature type="region of interest" description="Disordered" evidence="2">
    <location>
        <begin position="456"/>
        <end position="628"/>
    </location>
</feature>
<organism evidence="3 4">
    <name type="scientific">Blyttiomyces helicus</name>
    <dbReference type="NCBI Taxonomy" id="388810"/>
    <lineage>
        <taxon>Eukaryota</taxon>
        <taxon>Fungi</taxon>
        <taxon>Fungi incertae sedis</taxon>
        <taxon>Chytridiomycota</taxon>
        <taxon>Chytridiomycota incertae sedis</taxon>
        <taxon>Chytridiomycetes</taxon>
        <taxon>Chytridiomycetes incertae sedis</taxon>
        <taxon>Blyttiomyces</taxon>
    </lineage>
</organism>
<evidence type="ECO:0000313" key="4">
    <source>
        <dbReference type="Proteomes" id="UP000269721"/>
    </source>
</evidence>
<proteinExistence type="predicted"/>
<name>A0A4P9WG66_9FUNG</name>
<evidence type="ECO:0000256" key="2">
    <source>
        <dbReference type="SAM" id="MobiDB-lite"/>
    </source>
</evidence>
<evidence type="ECO:0000313" key="3">
    <source>
        <dbReference type="EMBL" id="RKO90020.1"/>
    </source>
</evidence>
<feature type="region of interest" description="Disordered" evidence="2">
    <location>
        <begin position="412"/>
        <end position="434"/>
    </location>
</feature>
<feature type="compositionally biased region" description="Polar residues" evidence="2">
    <location>
        <begin position="475"/>
        <end position="490"/>
    </location>
</feature>
<feature type="compositionally biased region" description="Low complexity" evidence="2">
    <location>
        <begin position="501"/>
        <end position="571"/>
    </location>
</feature>
<keyword evidence="4" id="KW-1185">Reference proteome</keyword>
<reference evidence="4" key="1">
    <citation type="journal article" date="2018" name="Nat. Microbiol.">
        <title>Leveraging single-cell genomics to expand the fungal tree of life.</title>
        <authorList>
            <person name="Ahrendt S.R."/>
            <person name="Quandt C.A."/>
            <person name="Ciobanu D."/>
            <person name="Clum A."/>
            <person name="Salamov A."/>
            <person name="Andreopoulos B."/>
            <person name="Cheng J.F."/>
            <person name="Woyke T."/>
            <person name="Pelin A."/>
            <person name="Henrissat B."/>
            <person name="Reynolds N.K."/>
            <person name="Benny G.L."/>
            <person name="Smith M.E."/>
            <person name="James T.Y."/>
            <person name="Grigoriev I.V."/>
        </authorList>
    </citation>
    <scope>NUCLEOTIDE SEQUENCE [LARGE SCALE GENOMIC DNA]</scope>
</reference>
<accession>A0A4P9WG66</accession>
<gene>
    <name evidence="3" type="ORF">BDK51DRAFT_29907</name>
</gene>
<dbReference type="AlphaFoldDB" id="A0A4P9WG66"/>